<evidence type="ECO:0000256" key="2">
    <source>
        <dbReference type="ARBA" id="ARBA00005801"/>
    </source>
</evidence>
<evidence type="ECO:0000256" key="1">
    <source>
        <dbReference type="ARBA" id="ARBA00004651"/>
    </source>
</evidence>
<keyword evidence="3" id="KW-1003">Cell membrane</keyword>
<evidence type="ECO:0000259" key="9">
    <source>
        <dbReference type="Pfam" id="PF06750"/>
    </source>
</evidence>
<keyword evidence="6 7" id="KW-0472">Membrane</keyword>
<feature type="transmembrane region" description="Helical" evidence="7">
    <location>
        <begin position="222"/>
        <end position="239"/>
    </location>
</feature>
<feature type="transmembrane region" description="Helical" evidence="7">
    <location>
        <begin position="68"/>
        <end position="87"/>
    </location>
</feature>
<evidence type="ECO:0000256" key="5">
    <source>
        <dbReference type="ARBA" id="ARBA00022989"/>
    </source>
</evidence>
<dbReference type="Proteomes" id="UP000178892">
    <property type="component" value="Unassembled WGS sequence"/>
</dbReference>
<dbReference type="Pfam" id="PF06750">
    <property type="entry name" value="A24_N_bact"/>
    <property type="match status" value="1"/>
</dbReference>
<dbReference type="InterPro" id="IPR000045">
    <property type="entry name" value="Prepilin_IV_endopep_pep"/>
</dbReference>
<dbReference type="InterPro" id="IPR050882">
    <property type="entry name" value="Prepilin_peptidase/N-MTase"/>
</dbReference>
<evidence type="ECO:0000256" key="4">
    <source>
        <dbReference type="ARBA" id="ARBA00022692"/>
    </source>
</evidence>
<evidence type="ECO:0000256" key="3">
    <source>
        <dbReference type="ARBA" id="ARBA00022475"/>
    </source>
</evidence>
<dbReference type="Pfam" id="PF01478">
    <property type="entry name" value="Peptidase_A24"/>
    <property type="match status" value="1"/>
</dbReference>
<protein>
    <recommendedName>
        <fullName evidence="12">Prepilin peptidase</fullName>
    </recommendedName>
</protein>
<organism evidence="10 11">
    <name type="scientific">Candidatus Doudnabacteria bacterium RIFCSPHIGHO2_01_FULL_46_24</name>
    <dbReference type="NCBI Taxonomy" id="1817825"/>
    <lineage>
        <taxon>Bacteria</taxon>
        <taxon>Candidatus Doudnaibacteriota</taxon>
    </lineage>
</organism>
<dbReference type="EMBL" id="MFEL01000007">
    <property type="protein sequence ID" value="OGE81591.1"/>
    <property type="molecule type" value="Genomic_DNA"/>
</dbReference>
<accession>A0A1F5NVA6</accession>
<evidence type="ECO:0000256" key="7">
    <source>
        <dbReference type="SAM" id="Phobius"/>
    </source>
</evidence>
<feature type="domain" description="Prepilin type IV endopeptidase peptidase" evidence="8">
    <location>
        <begin position="104"/>
        <end position="207"/>
    </location>
</feature>
<keyword evidence="4 7" id="KW-0812">Transmembrane</keyword>
<feature type="transmembrane region" description="Helical" evidence="7">
    <location>
        <begin position="146"/>
        <end position="167"/>
    </location>
</feature>
<dbReference type="Gene3D" id="1.20.120.1220">
    <property type="match status" value="1"/>
</dbReference>
<feature type="transmembrane region" description="Helical" evidence="7">
    <location>
        <begin position="179"/>
        <end position="202"/>
    </location>
</feature>
<dbReference type="GO" id="GO:0006465">
    <property type="term" value="P:signal peptide processing"/>
    <property type="evidence" value="ECO:0007669"/>
    <property type="project" value="TreeGrafter"/>
</dbReference>
<proteinExistence type="inferred from homology"/>
<name>A0A1F5NVA6_9BACT</name>
<evidence type="ECO:0000313" key="10">
    <source>
        <dbReference type="EMBL" id="OGE81591.1"/>
    </source>
</evidence>
<dbReference type="PANTHER" id="PTHR30487">
    <property type="entry name" value="TYPE 4 PREPILIN-LIKE PROTEINS LEADER PEPTIDE-PROCESSING ENZYME"/>
    <property type="match status" value="1"/>
</dbReference>
<feature type="transmembrane region" description="Helical" evidence="7">
    <location>
        <begin position="122"/>
        <end position="140"/>
    </location>
</feature>
<dbReference type="AlphaFoldDB" id="A0A1F5NVA6"/>
<dbReference type="GO" id="GO:0004190">
    <property type="term" value="F:aspartic-type endopeptidase activity"/>
    <property type="evidence" value="ECO:0007669"/>
    <property type="project" value="InterPro"/>
</dbReference>
<comment type="similarity">
    <text evidence="2">Belongs to the peptidase A24 family.</text>
</comment>
<evidence type="ECO:0008006" key="12">
    <source>
        <dbReference type="Google" id="ProtNLM"/>
    </source>
</evidence>
<comment type="subcellular location">
    <subcellularLocation>
        <location evidence="1">Cell membrane</location>
        <topology evidence="1">Multi-pass membrane protein</topology>
    </subcellularLocation>
</comment>
<dbReference type="GO" id="GO:0005886">
    <property type="term" value="C:plasma membrane"/>
    <property type="evidence" value="ECO:0007669"/>
    <property type="project" value="UniProtKB-SubCell"/>
</dbReference>
<gene>
    <name evidence="10" type="ORF">A2720_00660</name>
</gene>
<feature type="transmembrane region" description="Helical" evidence="7">
    <location>
        <begin position="6"/>
        <end position="25"/>
    </location>
</feature>
<dbReference type="InterPro" id="IPR010627">
    <property type="entry name" value="Prepilin_pept_A24_N"/>
</dbReference>
<reference evidence="10 11" key="1">
    <citation type="journal article" date="2016" name="Nat. Commun.">
        <title>Thousands of microbial genomes shed light on interconnected biogeochemical processes in an aquifer system.</title>
        <authorList>
            <person name="Anantharaman K."/>
            <person name="Brown C.T."/>
            <person name="Hug L.A."/>
            <person name="Sharon I."/>
            <person name="Castelle C.J."/>
            <person name="Probst A.J."/>
            <person name="Thomas B.C."/>
            <person name="Singh A."/>
            <person name="Wilkins M.J."/>
            <person name="Karaoz U."/>
            <person name="Brodie E.L."/>
            <person name="Williams K.H."/>
            <person name="Hubbard S.S."/>
            <person name="Banfield J.F."/>
        </authorList>
    </citation>
    <scope>NUCLEOTIDE SEQUENCE [LARGE SCALE GENOMIC DNA]</scope>
</reference>
<feature type="transmembrane region" description="Helical" evidence="7">
    <location>
        <begin position="99"/>
        <end position="115"/>
    </location>
</feature>
<feature type="domain" description="Prepilin peptidase A24 N-terminal" evidence="9">
    <location>
        <begin position="7"/>
        <end position="88"/>
    </location>
</feature>
<evidence type="ECO:0000259" key="8">
    <source>
        <dbReference type="Pfam" id="PF01478"/>
    </source>
</evidence>
<dbReference type="PANTHER" id="PTHR30487:SF0">
    <property type="entry name" value="PREPILIN LEADER PEPTIDASE_N-METHYLTRANSFERASE-RELATED"/>
    <property type="match status" value="1"/>
</dbReference>
<sequence>MFFAVFIFGLIIGSFLNAAIFRLHSGEGIVSGRSKCVHCGHVLEARDLVPVLSFIFLRGRCRYCKARISWQYPIVELITSIAFILLASNYELRITNYEFWIQAFFICTFIIIAVYDYKHYLILDKVVFPSLGFAFVFAAVSGQQPIVNSLLGALAIAGFFGLQYLLSKGRWIGLGDVKFGLLFGAVLGLKLSVAGLFLAYFIGALAGMALLALNRKKLSDKLPFGVFLSTAAIVVLLYGEKILAWYENLTGL</sequence>
<evidence type="ECO:0000256" key="6">
    <source>
        <dbReference type="ARBA" id="ARBA00023136"/>
    </source>
</evidence>
<dbReference type="STRING" id="1817825.A2720_00660"/>
<comment type="caution">
    <text evidence="10">The sequence shown here is derived from an EMBL/GenBank/DDBJ whole genome shotgun (WGS) entry which is preliminary data.</text>
</comment>
<keyword evidence="5 7" id="KW-1133">Transmembrane helix</keyword>
<evidence type="ECO:0000313" key="11">
    <source>
        <dbReference type="Proteomes" id="UP000178892"/>
    </source>
</evidence>